<reference evidence="1" key="1">
    <citation type="submission" date="2019-08" db="EMBL/GenBank/DDBJ databases">
        <title>Phocoena sinus (Vaquita) genome, mPhoSin1, primary haplotype.</title>
        <authorList>
            <person name="Morin P."/>
            <person name="Mountcastle J."/>
            <person name="Fungtammasan C."/>
            <person name="Rhie A."/>
            <person name="Rojas-Bracho L."/>
            <person name="Smith C.R."/>
            <person name="Taylor B.L."/>
            <person name="Gulland F.M.D."/>
            <person name="Musser W."/>
            <person name="Houck M."/>
            <person name="Haase B."/>
            <person name="Paez S."/>
            <person name="Howe K."/>
            <person name="Torrance J."/>
            <person name="Formenti G."/>
            <person name="Phillippy A."/>
            <person name="Ryder O."/>
            <person name="Jarvis E.D."/>
            <person name="Fedrigo O."/>
        </authorList>
    </citation>
    <scope>NUCLEOTIDE SEQUENCE [LARGE SCALE GENOMIC DNA]</scope>
</reference>
<proteinExistence type="predicted"/>
<reference evidence="1" key="3">
    <citation type="submission" date="2025-09" db="UniProtKB">
        <authorList>
            <consortium name="Ensembl"/>
        </authorList>
    </citation>
    <scope>IDENTIFICATION</scope>
</reference>
<name>A0A8C9B4X3_PHOSS</name>
<accession>A0A8C9B4X3</accession>
<dbReference type="Proteomes" id="UP000694554">
    <property type="component" value="Chromosome 1"/>
</dbReference>
<keyword evidence="2" id="KW-1185">Reference proteome</keyword>
<protein>
    <submittedName>
        <fullName evidence="1">Uncharacterized protein</fullName>
    </submittedName>
</protein>
<organism evidence="1 2">
    <name type="scientific">Phocoena sinus</name>
    <name type="common">Vaquita</name>
    <dbReference type="NCBI Taxonomy" id="42100"/>
    <lineage>
        <taxon>Eukaryota</taxon>
        <taxon>Metazoa</taxon>
        <taxon>Chordata</taxon>
        <taxon>Craniata</taxon>
        <taxon>Vertebrata</taxon>
        <taxon>Euteleostomi</taxon>
        <taxon>Mammalia</taxon>
        <taxon>Eutheria</taxon>
        <taxon>Laurasiatheria</taxon>
        <taxon>Artiodactyla</taxon>
        <taxon>Whippomorpha</taxon>
        <taxon>Cetacea</taxon>
        <taxon>Odontoceti</taxon>
        <taxon>Phocoenidae</taxon>
        <taxon>Phocoena</taxon>
    </lineage>
</organism>
<evidence type="ECO:0000313" key="1">
    <source>
        <dbReference type="Ensembl" id="ENSPSNP00000001640.1"/>
    </source>
</evidence>
<dbReference type="Gene3D" id="1.10.287.1060">
    <property type="entry name" value="ESAT-6-like"/>
    <property type="match status" value="1"/>
</dbReference>
<evidence type="ECO:0000313" key="2">
    <source>
        <dbReference type="Proteomes" id="UP000694554"/>
    </source>
</evidence>
<reference evidence="1" key="2">
    <citation type="submission" date="2025-08" db="UniProtKB">
        <authorList>
            <consortium name="Ensembl"/>
        </authorList>
    </citation>
    <scope>IDENTIFICATION</scope>
</reference>
<sequence>MACLGSCSGLEGVKPARVARPPHPREAIQRLWNTEEMLSKKEEFLEKKIEQELMAAKKHDTKIKRAAL</sequence>
<dbReference type="Ensembl" id="ENSPSNT00000001927.1">
    <property type="protein sequence ID" value="ENSPSNP00000001640.1"/>
    <property type="gene ID" value="ENSPSNG00000001313.1"/>
</dbReference>
<dbReference type="AlphaFoldDB" id="A0A8C9B4X3"/>
<dbReference type="GeneTree" id="ENSGT00940000179902"/>